<evidence type="ECO:0000256" key="4">
    <source>
        <dbReference type="ARBA" id="ARBA00022989"/>
    </source>
</evidence>
<feature type="domain" description="Cell envelope-related transcriptional attenuator" evidence="5">
    <location>
        <begin position="87"/>
        <end position="228"/>
    </location>
</feature>
<keyword evidence="2" id="KW-0812">Transmembrane</keyword>
<sequence>MVTRQEKHKPKRKKWLWITLSVLLVLIIGGCAYAYSIYQNVKSTVDNELHKPVEGIDVNVSKKKVEDKEPINILLLGVDERQHDKGRSDTMIVMTLDPDNNQMQLVSIPRDTRTMIVGKGFQDKINHAYAFGGSEMSVATVENFLDIDLDYYVRMNMEGLAQLVNSVGGITVNNDQQFSQGGYTFDTGQLQLNGDQALAYVRMRKGDPQGDIGRNQRQRQVIEGVIDKGAGLNVVGQIDNIMNVLGDNMVTNMQFEDMRNLAMNYRSARKNISTYQMVGNGTRIDDIYYMIMPEEEVAKAHKMITEFGSK</sequence>
<dbReference type="PROSITE" id="PS51257">
    <property type="entry name" value="PROKAR_LIPOPROTEIN"/>
    <property type="match status" value="1"/>
</dbReference>
<evidence type="ECO:0000259" key="5">
    <source>
        <dbReference type="Pfam" id="PF03816"/>
    </source>
</evidence>
<evidence type="ECO:0000256" key="2">
    <source>
        <dbReference type="ARBA" id="ARBA00022692"/>
    </source>
</evidence>
<dbReference type="InterPro" id="IPR004474">
    <property type="entry name" value="LytR_CpsA_psr"/>
</dbReference>
<dbReference type="Proteomes" id="UP001500866">
    <property type="component" value="Unassembled WGS sequence"/>
</dbReference>
<keyword evidence="7" id="KW-1185">Reference proteome</keyword>
<comment type="caution">
    <text evidence="6">The sequence shown here is derived from an EMBL/GenBank/DDBJ whole genome shotgun (WGS) entry which is preliminary data.</text>
</comment>
<dbReference type="PANTHER" id="PTHR33392:SF6">
    <property type="entry name" value="POLYISOPRENYL-TEICHOIC ACID--PEPTIDOGLYCAN TEICHOIC ACID TRANSFERASE TAGU"/>
    <property type="match status" value="1"/>
</dbReference>
<evidence type="ECO:0000256" key="3">
    <source>
        <dbReference type="ARBA" id="ARBA00022968"/>
    </source>
</evidence>
<proteinExistence type="inferred from homology"/>
<dbReference type="InterPro" id="IPR050922">
    <property type="entry name" value="LytR/CpsA/Psr_CW_biosynth"/>
</dbReference>
<evidence type="ECO:0000313" key="6">
    <source>
        <dbReference type="EMBL" id="GAA0592009.1"/>
    </source>
</evidence>
<keyword evidence="3" id="KW-0735">Signal-anchor</keyword>
<organism evidence="6 7">
    <name type="scientific">Virgibacillus siamensis</name>
    <dbReference type="NCBI Taxonomy" id="480071"/>
    <lineage>
        <taxon>Bacteria</taxon>
        <taxon>Bacillati</taxon>
        <taxon>Bacillota</taxon>
        <taxon>Bacilli</taxon>
        <taxon>Bacillales</taxon>
        <taxon>Bacillaceae</taxon>
        <taxon>Virgibacillus</taxon>
    </lineage>
</organism>
<comment type="similarity">
    <text evidence="1">Belongs to the LytR/CpsA/Psr (LCP) family.</text>
</comment>
<dbReference type="EMBL" id="BAAADS010000001">
    <property type="protein sequence ID" value="GAA0592009.1"/>
    <property type="molecule type" value="Genomic_DNA"/>
</dbReference>
<name>A0ABN1FJE3_9BACI</name>
<keyword evidence="4" id="KW-0472">Membrane</keyword>
<evidence type="ECO:0000256" key="1">
    <source>
        <dbReference type="ARBA" id="ARBA00006068"/>
    </source>
</evidence>
<dbReference type="Pfam" id="PF03816">
    <property type="entry name" value="LytR_cpsA_psr"/>
    <property type="match status" value="1"/>
</dbReference>
<reference evidence="6 7" key="1">
    <citation type="journal article" date="2019" name="Int. J. Syst. Evol. Microbiol.">
        <title>The Global Catalogue of Microorganisms (GCM) 10K type strain sequencing project: providing services to taxonomists for standard genome sequencing and annotation.</title>
        <authorList>
            <consortium name="The Broad Institute Genomics Platform"/>
            <consortium name="The Broad Institute Genome Sequencing Center for Infectious Disease"/>
            <person name="Wu L."/>
            <person name="Ma J."/>
        </authorList>
    </citation>
    <scope>NUCLEOTIDE SEQUENCE [LARGE SCALE GENOMIC DNA]</scope>
    <source>
        <strain evidence="6 7">JCM 15395</strain>
    </source>
</reference>
<dbReference type="PANTHER" id="PTHR33392">
    <property type="entry name" value="POLYISOPRENYL-TEICHOIC ACID--PEPTIDOGLYCAN TEICHOIC ACID TRANSFERASE TAGU"/>
    <property type="match status" value="1"/>
</dbReference>
<dbReference type="NCBIfam" id="TIGR00350">
    <property type="entry name" value="lytR_cpsA_psr"/>
    <property type="match status" value="1"/>
</dbReference>
<evidence type="ECO:0000313" key="7">
    <source>
        <dbReference type="Proteomes" id="UP001500866"/>
    </source>
</evidence>
<gene>
    <name evidence="6" type="primary">lytR</name>
    <name evidence="6" type="ORF">GCM10009001_05210</name>
</gene>
<dbReference type="Gene3D" id="3.40.630.190">
    <property type="entry name" value="LCP protein"/>
    <property type="match status" value="1"/>
</dbReference>
<dbReference type="RefSeq" id="WP_343810019.1">
    <property type="nucleotide sequence ID" value="NZ_BAAADS010000001.1"/>
</dbReference>
<keyword evidence="4" id="KW-1133">Transmembrane helix</keyword>
<protein>
    <submittedName>
        <fullName evidence="6">Transcription antiterminator LytR</fullName>
    </submittedName>
</protein>
<accession>A0ABN1FJE3</accession>